<protein>
    <submittedName>
        <fullName evidence="1">Uncharacterized protein</fullName>
    </submittedName>
</protein>
<accession>A0A8B3S0U0</accession>
<name>A0A8B3S0U0_9EURY</name>
<dbReference type="AlphaFoldDB" id="A0A8B3S0U0"/>
<reference evidence="2" key="1">
    <citation type="submission" date="2019-01" db="EMBL/GenBank/DDBJ databases">
        <title>Anaerobic oxidation of ethane by archaea from a marine hydrocarbon seep.</title>
        <authorList>
            <person name="Musat F."/>
        </authorList>
    </citation>
    <scope>NUCLEOTIDE SEQUENCE [LARGE SCALE GENOMIC DNA]</scope>
</reference>
<evidence type="ECO:0000313" key="2">
    <source>
        <dbReference type="Proteomes" id="UP000291831"/>
    </source>
</evidence>
<organism evidence="1 2">
    <name type="scientific">Candidatus Argoarchaeum ethanivorans</name>
    <dbReference type="NCBI Taxonomy" id="2608793"/>
    <lineage>
        <taxon>Archaea</taxon>
        <taxon>Methanobacteriati</taxon>
        <taxon>Methanobacteriota</taxon>
        <taxon>Stenosarchaea group</taxon>
        <taxon>Methanomicrobia</taxon>
        <taxon>Methanosarcinales</taxon>
        <taxon>Methanosarcinales incertae sedis</taxon>
        <taxon>GOM Arc I cluster</taxon>
        <taxon>Candidatus Argoarchaeum</taxon>
    </lineage>
</organism>
<sequence length="76" mass="8811">MITENKQSMPANNSQGTQNQPVLPLFFIVDELSDEQIKNGFMSEEYIIELIASLEINTKQDDYLRVVDKDFLELEE</sequence>
<evidence type="ECO:0000313" key="1">
    <source>
        <dbReference type="EMBL" id="RZB28838.1"/>
    </source>
</evidence>
<proteinExistence type="predicted"/>
<dbReference type="EMBL" id="RPGO01000034">
    <property type="protein sequence ID" value="RZB28838.1"/>
    <property type="molecule type" value="Genomic_DNA"/>
</dbReference>
<dbReference type="Proteomes" id="UP000291831">
    <property type="component" value="Unassembled WGS sequence"/>
</dbReference>
<gene>
    <name evidence="1" type="ORF">AEth_01714</name>
</gene>
<comment type="caution">
    <text evidence="1">The sequence shown here is derived from an EMBL/GenBank/DDBJ whole genome shotgun (WGS) entry which is preliminary data.</text>
</comment>